<sequence length="101" mass="10350">MEVGDEASGGGQRDMQEGGFVSALLTRHANALLHAFRNGTESACASRLADFSPMVVAASFASPIASCITLCFSKANFATTVGLACVAELVVVVMVVVVALN</sequence>
<dbReference type="EMBL" id="UYWX01001178">
    <property type="protein sequence ID" value="VDM20374.1"/>
    <property type="molecule type" value="Genomic_DNA"/>
</dbReference>
<evidence type="ECO:0000313" key="2">
    <source>
        <dbReference type="EMBL" id="VDM20374.1"/>
    </source>
</evidence>
<gene>
    <name evidence="2" type="ORF">TTAC_LOCUS2531</name>
</gene>
<evidence type="ECO:0000313" key="3">
    <source>
        <dbReference type="Proteomes" id="UP000274429"/>
    </source>
</evidence>
<dbReference type="WBParaSite" id="TTAC_0000254401-mRNA-1">
    <property type="protein sequence ID" value="TTAC_0000254401-mRNA-1"/>
    <property type="gene ID" value="TTAC_0000254401"/>
</dbReference>
<protein>
    <submittedName>
        <fullName evidence="4">Transmembrane protein</fullName>
    </submittedName>
</protein>
<accession>A0A0R3WP56</accession>
<dbReference type="Proteomes" id="UP000274429">
    <property type="component" value="Unassembled WGS sequence"/>
</dbReference>
<proteinExistence type="predicted"/>
<evidence type="ECO:0000256" key="1">
    <source>
        <dbReference type="SAM" id="Phobius"/>
    </source>
</evidence>
<dbReference type="AlphaFoldDB" id="A0A0R3WP56"/>
<keyword evidence="1" id="KW-0472">Membrane</keyword>
<reference evidence="4" key="1">
    <citation type="submission" date="2017-02" db="UniProtKB">
        <authorList>
            <consortium name="WormBaseParasite"/>
        </authorList>
    </citation>
    <scope>IDENTIFICATION</scope>
</reference>
<evidence type="ECO:0000313" key="4">
    <source>
        <dbReference type="WBParaSite" id="TTAC_0000254401-mRNA-1"/>
    </source>
</evidence>
<reference evidence="2 3" key="2">
    <citation type="submission" date="2018-11" db="EMBL/GenBank/DDBJ databases">
        <authorList>
            <consortium name="Pathogen Informatics"/>
        </authorList>
    </citation>
    <scope>NUCLEOTIDE SEQUENCE [LARGE SCALE GENOMIC DNA]</scope>
</reference>
<keyword evidence="3" id="KW-1185">Reference proteome</keyword>
<keyword evidence="1" id="KW-0812">Transmembrane</keyword>
<name>A0A0R3WP56_HYDTA</name>
<feature type="transmembrane region" description="Helical" evidence="1">
    <location>
        <begin position="81"/>
        <end position="100"/>
    </location>
</feature>
<keyword evidence="1" id="KW-1133">Transmembrane helix</keyword>
<organism evidence="4">
    <name type="scientific">Hydatigena taeniaeformis</name>
    <name type="common">Feline tapeworm</name>
    <name type="synonym">Taenia taeniaeformis</name>
    <dbReference type="NCBI Taxonomy" id="6205"/>
    <lineage>
        <taxon>Eukaryota</taxon>
        <taxon>Metazoa</taxon>
        <taxon>Spiralia</taxon>
        <taxon>Lophotrochozoa</taxon>
        <taxon>Platyhelminthes</taxon>
        <taxon>Cestoda</taxon>
        <taxon>Eucestoda</taxon>
        <taxon>Cyclophyllidea</taxon>
        <taxon>Taeniidae</taxon>
        <taxon>Hydatigera</taxon>
    </lineage>
</organism>